<keyword evidence="2" id="KW-0347">Helicase</keyword>
<dbReference type="InterPro" id="IPR001650">
    <property type="entry name" value="Helicase_C-like"/>
</dbReference>
<gene>
    <name evidence="2" type="ORF">QYG89_15920</name>
</gene>
<dbReference type="Pfam" id="PF00271">
    <property type="entry name" value="Helicase_C"/>
    <property type="match status" value="1"/>
</dbReference>
<dbReference type="Gene3D" id="3.40.50.300">
    <property type="entry name" value="P-loop containing nucleotide triphosphate hydrolases"/>
    <property type="match status" value="2"/>
</dbReference>
<evidence type="ECO:0000259" key="1">
    <source>
        <dbReference type="PROSITE" id="PS51194"/>
    </source>
</evidence>
<dbReference type="InterPro" id="IPR027417">
    <property type="entry name" value="P-loop_NTPase"/>
</dbReference>
<proteinExistence type="predicted"/>
<dbReference type="SUPFAM" id="SSF52540">
    <property type="entry name" value="P-loop containing nucleoside triphosphate hydrolases"/>
    <property type="match status" value="1"/>
</dbReference>
<dbReference type="EMBL" id="JAUIYO010000022">
    <property type="protein sequence ID" value="MFK2827123.1"/>
    <property type="molecule type" value="Genomic_DNA"/>
</dbReference>
<dbReference type="PANTHER" id="PTHR47957">
    <property type="entry name" value="ATP-DEPENDENT HELICASE HRQ1"/>
    <property type="match status" value="1"/>
</dbReference>
<reference evidence="2 3" key="1">
    <citation type="submission" date="2023-07" db="EMBL/GenBank/DDBJ databases">
        <title>Bacillus lucianemedeirus sp. nov, a new species isolated from an immunobiological production facility.</title>
        <authorList>
            <person name="Costa L.V."/>
            <person name="Miranda R.V.S.L."/>
            <person name="Brandao M.L.L."/>
            <person name="Reis C.M.F."/>
            <person name="Frazao A.M."/>
            <person name="Cruz F.V."/>
            <person name="Baio P.V.P."/>
            <person name="Veras J.F.C."/>
            <person name="Ramos J.N."/>
            <person name="Vieira V."/>
        </authorList>
    </citation>
    <scope>NUCLEOTIDE SEQUENCE [LARGE SCALE GENOMIC DNA]</scope>
    <source>
        <strain evidence="2 3">B190/17</strain>
    </source>
</reference>
<keyword evidence="2" id="KW-0067">ATP-binding</keyword>
<dbReference type="SMART" id="SM00490">
    <property type="entry name" value="HELICc"/>
    <property type="match status" value="1"/>
</dbReference>
<evidence type="ECO:0000313" key="3">
    <source>
        <dbReference type="Proteomes" id="UP001619911"/>
    </source>
</evidence>
<dbReference type="CDD" id="cd18785">
    <property type="entry name" value="SF2_C"/>
    <property type="match status" value="1"/>
</dbReference>
<comment type="caution">
    <text evidence="2">The sequence shown here is derived from an EMBL/GenBank/DDBJ whole genome shotgun (WGS) entry which is preliminary data.</text>
</comment>
<keyword evidence="3" id="KW-1185">Reference proteome</keyword>
<dbReference type="GO" id="GO:0004386">
    <property type="term" value="F:helicase activity"/>
    <property type="evidence" value="ECO:0007669"/>
    <property type="project" value="UniProtKB-KW"/>
</dbReference>
<protein>
    <submittedName>
        <fullName evidence="2">Helicase-related protein</fullName>
    </submittedName>
</protein>
<dbReference type="Proteomes" id="UP001619911">
    <property type="component" value="Unassembled WGS sequence"/>
</dbReference>
<dbReference type="RefSeq" id="WP_404319102.1">
    <property type="nucleotide sequence ID" value="NZ_JAUIYO010000022.1"/>
</dbReference>
<feature type="domain" description="Helicase C-terminal" evidence="1">
    <location>
        <begin position="838"/>
        <end position="1020"/>
    </location>
</feature>
<sequence>MVISLEQSLHNRQKVIDNVKEEIIGPSQIRDYYLKFNPFGSTVFGSKEELYKPYYWQTGGVKEEILQRESPMQRYVSGLLFPLGTSKNDEVFLETPIDKDSNVNQDNGKIDELFEHQDGIETTEDDGEVELFPQKNDFMPSTMGLTFCVNKDLPNLRVRIEGGSYTPHNVRVKGESAPIQWWLRETVEGLWDLSMEEIIKRKHVEKMAEIRNKKGEKISHYQIQLQAKLREVNDKYIVTVSVTNRSEVPKFNRQQLTLFQASMTIETPENHYFSVYPKQYQMKRSLSEEEASTELLYRNEAVYAFGHGCAANWKLNSLNISKISTSFMPEYETLSMTPNVFVKQGNQEVELKIKMGDLAGLSSEEHPRNILKPLIEGYREWISVKERELSNVPVPLQPAARKHMDLCKESLDRMVRGIELLEDEQILEAFRLANLSILLQQINGKDKRFGRIEGKQILFDKSFEESVKDESKLRNASNTWRAFQIAFILMSLESLVNEGCDSREVVDLIWFPTGGGKTEAYLGVAAFQMILRRLRNPSDAGVDVMMRYTLRLLTADQFQRSSRLICALEYLRRKHQSGLGDIPFSIGIWVGSNTTPNNNEGAKKSLNQLQKNVKGAQQFIVNNCPWCGASLGYYEQKGSRKKYYAGYKIKDNRLAIHCPDKNCNFHEELPIYIVDETIYEKRPTFLIGTVDKFVQLVWQPKARLLFGINQEGNRFVSPPALIIQDELHLISGPLGTLTGLFEVLIEELCLKNVNGKVIKPKIIAATATIKQFEEQALSLFGRSNSRLFPSPGLENEDSFFATPAVDKETGKPMPGRKYVGIYTQTVRIMMSQVMTFSSILQSVVEIGEQERDPYWTLLAFYNTLRELGGGLTLTQTDIPQYSRSISIRKGILKDIRYINNVLELTSRKQSHEIAKTIDDLKSGYNPAGEKDRDTAIDLCLASNIIEVGVDIDRLSVMAIVGQPKMTAQYIQVSGRVGRRWWERPGLIFTLYSNTKSRDKSHFEHFREYHQKLYAQVEPTSVTPFSDSCLDRGLHAVVIGFLRQALNADIARTPDWKEIQKNMNHRILPFYNRLIERVKLVDPEQTDELKNRFINILKRLEKGNYTSWKVDSKTNGYMYSAGSTIPQALKRKAEPMINSMRNVDSECRGLIVSVYDSDTNDDKNEGSWEELFS</sequence>
<organism evidence="2 3">
    <name type="scientific">Bacillus lumedeiriae</name>
    <dbReference type="NCBI Taxonomy" id="3058829"/>
    <lineage>
        <taxon>Bacteria</taxon>
        <taxon>Bacillati</taxon>
        <taxon>Bacillota</taxon>
        <taxon>Bacilli</taxon>
        <taxon>Bacillales</taxon>
        <taxon>Bacillaceae</taxon>
        <taxon>Bacillus</taxon>
    </lineage>
</organism>
<evidence type="ECO:0000313" key="2">
    <source>
        <dbReference type="EMBL" id="MFK2827123.1"/>
    </source>
</evidence>
<accession>A0ABW8ID90</accession>
<name>A0ABW8ID90_9BACI</name>
<dbReference type="PROSITE" id="PS51194">
    <property type="entry name" value="HELICASE_CTER"/>
    <property type="match status" value="1"/>
</dbReference>
<keyword evidence="2" id="KW-0378">Hydrolase</keyword>
<keyword evidence="2" id="KW-0547">Nucleotide-binding</keyword>
<dbReference type="PANTHER" id="PTHR47957:SF3">
    <property type="entry name" value="ATP-DEPENDENT HELICASE HRQ1"/>
    <property type="match status" value="1"/>
</dbReference>